<evidence type="ECO:0000313" key="1">
    <source>
        <dbReference type="EMBL" id="RDY00755.1"/>
    </source>
</evidence>
<organism evidence="1 2">
    <name type="scientific">Mucuna pruriens</name>
    <name type="common">Velvet bean</name>
    <name type="synonym">Dolichos pruriens</name>
    <dbReference type="NCBI Taxonomy" id="157652"/>
    <lineage>
        <taxon>Eukaryota</taxon>
        <taxon>Viridiplantae</taxon>
        <taxon>Streptophyta</taxon>
        <taxon>Embryophyta</taxon>
        <taxon>Tracheophyta</taxon>
        <taxon>Spermatophyta</taxon>
        <taxon>Magnoliopsida</taxon>
        <taxon>eudicotyledons</taxon>
        <taxon>Gunneridae</taxon>
        <taxon>Pentapetalae</taxon>
        <taxon>rosids</taxon>
        <taxon>fabids</taxon>
        <taxon>Fabales</taxon>
        <taxon>Fabaceae</taxon>
        <taxon>Papilionoideae</taxon>
        <taxon>50 kb inversion clade</taxon>
        <taxon>NPAAA clade</taxon>
        <taxon>indigoferoid/millettioid clade</taxon>
        <taxon>Phaseoleae</taxon>
        <taxon>Mucuna</taxon>
    </lineage>
</organism>
<name>A0A371HDC2_MUCPR</name>
<evidence type="ECO:0000313" key="2">
    <source>
        <dbReference type="Proteomes" id="UP000257109"/>
    </source>
</evidence>
<reference evidence="1" key="1">
    <citation type="submission" date="2018-05" db="EMBL/GenBank/DDBJ databases">
        <title>Draft genome of Mucuna pruriens seed.</title>
        <authorList>
            <person name="Nnadi N.E."/>
            <person name="Vos R."/>
            <person name="Hasami M.H."/>
            <person name="Devisetty U.K."/>
            <person name="Aguiy J.C."/>
        </authorList>
    </citation>
    <scope>NUCLEOTIDE SEQUENCE [LARGE SCALE GENOMIC DNA]</scope>
    <source>
        <strain evidence="1">JCA_2017</strain>
    </source>
</reference>
<dbReference type="Proteomes" id="UP000257109">
    <property type="component" value="Unassembled WGS sequence"/>
</dbReference>
<protein>
    <submittedName>
        <fullName evidence="1">Uncharacterized protein</fullName>
    </submittedName>
</protein>
<dbReference type="EMBL" id="QJKJ01002913">
    <property type="protein sequence ID" value="RDY00755.1"/>
    <property type="molecule type" value="Genomic_DNA"/>
</dbReference>
<proteinExistence type="predicted"/>
<gene>
    <name evidence="1" type="ORF">CR513_16025</name>
</gene>
<comment type="caution">
    <text evidence="1">The sequence shown here is derived from an EMBL/GenBank/DDBJ whole genome shotgun (WGS) entry which is preliminary data.</text>
</comment>
<feature type="non-terminal residue" evidence="1">
    <location>
        <position position="88"/>
    </location>
</feature>
<dbReference type="AlphaFoldDB" id="A0A371HDC2"/>
<keyword evidence="2" id="KW-1185">Reference proteome</keyword>
<accession>A0A371HDC2</accession>
<dbReference type="OrthoDB" id="1936115at2759"/>
<sequence length="88" mass="10598">MFEKVSNATKTRGGIDKMKKVCPQILRGKFEFLHMKKTKSIHDYFTRILRKFLVQILTLLLWLSNNLKIWWSCKLMNYNDLCKLMKND</sequence>